<dbReference type="RefSeq" id="WP_219354646.1">
    <property type="nucleotide sequence ID" value="NZ_CP080034.1"/>
</dbReference>
<feature type="region of interest" description="Disordered" evidence="4">
    <location>
        <begin position="103"/>
        <end position="152"/>
    </location>
</feature>
<feature type="compositionally biased region" description="Basic and acidic residues" evidence="4">
    <location>
        <begin position="123"/>
        <end position="132"/>
    </location>
</feature>
<dbReference type="Pfam" id="PF00196">
    <property type="entry name" value="GerE"/>
    <property type="match status" value="1"/>
</dbReference>
<evidence type="ECO:0000256" key="5">
    <source>
        <dbReference type="SAM" id="Phobius"/>
    </source>
</evidence>
<accession>A0ABX8TEH8</accession>
<keyword evidence="5" id="KW-0472">Membrane</keyword>
<dbReference type="PANTHER" id="PTHR44688">
    <property type="entry name" value="DNA-BINDING TRANSCRIPTIONAL ACTIVATOR DEVR_DOSR"/>
    <property type="match status" value="1"/>
</dbReference>
<sequence length="234" mass="24528">MTPLAENKPGPANLLTDREREVMAYVAAHYRSKQIARLTGKAPKTIDAQVASACRKLGVASRDEAVRLLLDEGALQPMGENPHRESDAIGADMIVGFPPPVHVEGTNDDDRPCSATDLAGRPDAPDDLRRLPEGSGAGGVGTYAPEHDPVPGVRPATTGALSVRTDVDVRDPVLGVLPVRPAEETAPQLSPAGRPFLRLLTAVGIALGLAIIVPAALYGAVSLQRLVQSIQAQP</sequence>
<keyword evidence="1" id="KW-0805">Transcription regulation</keyword>
<name>A0ABX8TEH8_9CAUL</name>
<proteinExistence type="predicted"/>
<dbReference type="Proteomes" id="UP000824334">
    <property type="component" value="Chromosome"/>
</dbReference>
<dbReference type="PROSITE" id="PS50043">
    <property type="entry name" value="HTH_LUXR_2"/>
    <property type="match status" value="1"/>
</dbReference>
<organism evidence="7 8">
    <name type="scientific">Brevundimonas nasdae</name>
    <dbReference type="NCBI Taxonomy" id="172043"/>
    <lineage>
        <taxon>Bacteria</taxon>
        <taxon>Pseudomonadati</taxon>
        <taxon>Pseudomonadota</taxon>
        <taxon>Alphaproteobacteria</taxon>
        <taxon>Caulobacterales</taxon>
        <taxon>Caulobacteraceae</taxon>
        <taxon>Brevundimonas</taxon>
    </lineage>
</organism>
<keyword evidence="8" id="KW-1185">Reference proteome</keyword>
<evidence type="ECO:0000256" key="1">
    <source>
        <dbReference type="ARBA" id="ARBA00023015"/>
    </source>
</evidence>
<keyword evidence="5" id="KW-1133">Transmembrane helix</keyword>
<reference evidence="7 8" key="1">
    <citation type="submission" date="2021-07" db="EMBL/GenBank/DDBJ databases">
        <title>Isolation and characterization of bacteria from a gold mining with a capacity of golden bioaccumulation.</title>
        <authorList>
            <person name="Yang X.J."/>
        </authorList>
    </citation>
    <scope>NUCLEOTIDE SEQUENCE [LARGE SCALE GENOMIC DNA]</scope>
    <source>
        <strain evidence="7 8">Au29</strain>
    </source>
</reference>
<evidence type="ECO:0000313" key="8">
    <source>
        <dbReference type="Proteomes" id="UP000824334"/>
    </source>
</evidence>
<protein>
    <submittedName>
        <fullName evidence="7">Helix-turn-helix transcriptional regulator</fullName>
    </submittedName>
</protein>
<feature type="transmembrane region" description="Helical" evidence="5">
    <location>
        <begin position="196"/>
        <end position="221"/>
    </location>
</feature>
<keyword evidence="2" id="KW-0238">DNA-binding</keyword>
<evidence type="ECO:0000256" key="2">
    <source>
        <dbReference type="ARBA" id="ARBA00023125"/>
    </source>
</evidence>
<dbReference type="PANTHER" id="PTHR44688:SF16">
    <property type="entry name" value="DNA-BINDING TRANSCRIPTIONAL ACTIVATOR DEVR_DOSR"/>
    <property type="match status" value="1"/>
</dbReference>
<dbReference type="SMART" id="SM00421">
    <property type="entry name" value="HTH_LUXR"/>
    <property type="match status" value="1"/>
</dbReference>
<dbReference type="InterPro" id="IPR000792">
    <property type="entry name" value="Tscrpt_reg_LuxR_C"/>
</dbReference>
<feature type="domain" description="HTH luxR-type" evidence="6">
    <location>
        <begin position="8"/>
        <end position="73"/>
    </location>
</feature>
<keyword evidence="3" id="KW-0804">Transcription</keyword>
<keyword evidence="5" id="KW-0812">Transmembrane</keyword>
<dbReference type="EMBL" id="CP080034">
    <property type="protein sequence ID" value="QYC08973.1"/>
    <property type="molecule type" value="Genomic_DNA"/>
</dbReference>
<evidence type="ECO:0000259" key="6">
    <source>
        <dbReference type="PROSITE" id="PS50043"/>
    </source>
</evidence>
<gene>
    <name evidence="7" type="ORF">KWG56_10010</name>
</gene>
<dbReference type="GeneID" id="94375603"/>
<evidence type="ECO:0000313" key="7">
    <source>
        <dbReference type="EMBL" id="QYC08973.1"/>
    </source>
</evidence>
<evidence type="ECO:0000256" key="3">
    <source>
        <dbReference type="ARBA" id="ARBA00023163"/>
    </source>
</evidence>
<dbReference type="CDD" id="cd06170">
    <property type="entry name" value="LuxR_C_like"/>
    <property type="match status" value="1"/>
</dbReference>
<evidence type="ECO:0000256" key="4">
    <source>
        <dbReference type="SAM" id="MobiDB-lite"/>
    </source>
</evidence>